<organism evidence="15 16">
    <name type="scientific">Gasterosteus aculeatus aculeatus</name>
    <name type="common">three-spined stickleback</name>
    <dbReference type="NCBI Taxonomy" id="481459"/>
    <lineage>
        <taxon>Eukaryota</taxon>
        <taxon>Metazoa</taxon>
        <taxon>Chordata</taxon>
        <taxon>Craniata</taxon>
        <taxon>Vertebrata</taxon>
        <taxon>Euteleostomi</taxon>
        <taxon>Actinopterygii</taxon>
        <taxon>Neopterygii</taxon>
        <taxon>Teleostei</taxon>
        <taxon>Neoteleostei</taxon>
        <taxon>Acanthomorphata</taxon>
        <taxon>Eupercaria</taxon>
        <taxon>Perciformes</taxon>
        <taxon>Cottioidei</taxon>
        <taxon>Gasterosteales</taxon>
        <taxon>Gasterosteidae</taxon>
        <taxon>Gasterosteus</taxon>
    </lineage>
</organism>
<accession>G3PU67</accession>
<feature type="domain" description="Peptidase C54 catalytic" evidence="14">
    <location>
        <begin position="104"/>
        <end position="414"/>
    </location>
</feature>
<keyword evidence="16" id="KW-1185">Reference proteome</keyword>
<evidence type="ECO:0000256" key="4">
    <source>
        <dbReference type="ARBA" id="ARBA00022490"/>
    </source>
</evidence>
<keyword evidence="5 12" id="KW-0645">Protease</keyword>
<dbReference type="Ensembl" id="ENSGACT00000021194.2">
    <property type="protein sequence ID" value="ENSGACP00000021154.2"/>
    <property type="gene ID" value="ENSGACG00000016029.2"/>
</dbReference>
<comment type="catalytic activity">
    <reaction evidence="10">
        <text>[protein]-C-terminal L-amino acid-glycyl-phosphatidylserine + H2O = [protein]-C-terminal L-amino acid-glycine + a 1,2-diacyl-sn-glycero-3-phospho-L-serine</text>
        <dbReference type="Rhea" id="RHEA:67576"/>
        <dbReference type="Rhea" id="RHEA-COMP:17324"/>
        <dbReference type="Rhea" id="RHEA-COMP:17326"/>
        <dbReference type="ChEBI" id="CHEBI:15377"/>
        <dbReference type="ChEBI" id="CHEBI:57262"/>
        <dbReference type="ChEBI" id="CHEBI:172940"/>
        <dbReference type="ChEBI" id="CHEBI:172942"/>
    </reaction>
    <physiologicalReaction direction="left-to-right" evidence="10">
        <dbReference type="Rhea" id="RHEA:67577"/>
    </physiologicalReaction>
</comment>
<comment type="catalytic activity">
    <reaction evidence="11">
        <text>[protein]-C-terminal L-amino acid-glycyl-phosphatidylethanolamide + H2O = [protein]-C-terminal L-amino acid-glycine + a 1,2-diacyl-sn-glycero-3-phosphoethanolamine</text>
        <dbReference type="Rhea" id="RHEA:67548"/>
        <dbReference type="Rhea" id="RHEA-COMP:17323"/>
        <dbReference type="Rhea" id="RHEA-COMP:17324"/>
        <dbReference type="ChEBI" id="CHEBI:15377"/>
        <dbReference type="ChEBI" id="CHEBI:64612"/>
        <dbReference type="ChEBI" id="CHEBI:172940"/>
        <dbReference type="ChEBI" id="CHEBI:172941"/>
    </reaction>
    <physiologicalReaction direction="left-to-right" evidence="11">
        <dbReference type="Rhea" id="RHEA:67549"/>
    </physiologicalReaction>
</comment>
<keyword evidence="8 12" id="KW-0653">Protein transport</keyword>
<protein>
    <recommendedName>
        <fullName evidence="12">Cysteine protease</fullName>
        <ecNumber evidence="12">3.4.22.-</ecNumber>
    </recommendedName>
</protein>
<dbReference type="GO" id="GO:0005737">
    <property type="term" value="C:cytoplasm"/>
    <property type="evidence" value="ECO:0007669"/>
    <property type="project" value="UniProtKB-SubCell"/>
</dbReference>
<feature type="region of interest" description="Disordered" evidence="13">
    <location>
        <begin position="1"/>
        <end position="54"/>
    </location>
</feature>
<comment type="function">
    <text evidence="12">Cysteine protease that plays a key role in autophagy by mediating both proteolytic activation and delipidation of ATG8 family proteins.</text>
</comment>
<feature type="region of interest" description="Disordered" evidence="13">
    <location>
        <begin position="436"/>
        <end position="457"/>
    </location>
</feature>
<evidence type="ECO:0000256" key="11">
    <source>
        <dbReference type="ARBA" id="ARBA00029362"/>
    </source>
</evidence>
<reference evidence="15" key="3">
    <citation type="submission" date="2025-09" db="UniProtKB">
        <authorList>
            <consortium name="Ensembl"/>
        </authorList>
    </citation>
    <scope>IDENTIFICATION</scope>
</reference>
<evidence type="ECO:0000256" key="6">
    <source>
        <dbReference type="ARBA" id="ARBA00022801"/>
    </source>
</evidence>
<dbReference type="EC" id="3.4.22.-" evidence="12"/>
<comment type="subcellular location">
    <subcellularLocation>
        <location evidence="1 12">Cytoplasm</location>
    </subcellularLocation>
</comment>
<evidence type="ECO:0000313" key="16">
    <source>
        <dbReference type="Proteomes" id="UP000007635"/>
    </source>
</evidence>
<proteinExistence type="inferred from homology"/>
<dbReference type="Pfam" id="PF03416">
    <property type="entry name" value="Peptidase_C54"/>
    <property type="match status" value="1"/>
</dbReference>
<name>G3PU67_GASAC</name>
<keyword evidence="7" id="KW-0788">Thiol protease</keyword>
<evidence type="ECO:0000256" key="3">
    <source>
        <dbReference type="ARBA" id="ARBA00022448"/>
    </source>
</evidence>
<evidence type="ECO:0000313" key="15">
    <source>
        <dbReference type="Ensembl" id="ENSGACP00000021154.2"/>
    </source>
</evidence>
<reference evidence="15 16" key="1">
    <citation type="journal article" date="2021" name="G3 (Bethesda)">
        <title>Improved contiguity of the threespine stickleback genome using long-read sequencing.</title>
        <authorList>
            <person name="Nath S."/>
            <person name="Shaw D.E."/>
            <person name="White M.A."/>
        </authorList>
    </citation>
    <scope>NUCLEOTIDE SEQUENCE [LARGE SCALE GENOMIC DNA]</scope>
    <source>
        <strain evidence="15 16">Lake Benthic</strain>
    </source>
</reference>
<dbReference type="GO" id="GO:0004197">
    <property type="term" value="F:cysteine-type endopeptidase activity"/>
    <property type="evidence" value="ECO:0007669"/>
    <property type="project" value="TreeGrafter"/>
</dbReference>
<sequence>MNSVSPSAVQYAGGAMQDELVESRRQRPLERQGSFGPRPARTPDPSREATGEPDEMDKLKAKLMTAWNNVKYGWTVKSKTSFNKISPVTVLGHSYLLNNEDEVERFRLAFVSRIWLTYRREFPQLEGSTWTTDCGWGCMLRSGQMLLAQGLLIHLMPRDWAWPDVQELTEVDFEVFRPRSPSLTGYQAPKCTQRKRPESVRDRQAEPIHHKLLTWFGDLPPAPFGLHQLVEIGKSSGKKAGDWYGPSIVAHILRKAVAKTSVLHNLAVYVAQDCTVYKEDVVHLCDLSLGQTPSDPCSQAWKSIIILVPVRLGGEALNPSYIECVKNILKLDCCIGIIGGKPKHSLYFVGFQDEQLLYLDPHYCQPVVDVSQVDFSPESFHCSSPKKMPFTRMDPSCTIGFYAKNKKDFESLCSAVSVVSFHTLLSLSIRAQRPTGIKEGRQRSTKRGPLRIHPNYCKTRSDPTGAGGALNKSPSWNHLYTYSLTHSIIHSANPCGPAESL</sequence>
<dbReference type="GO" id="GO:0000045">
    <property type="term" value="P:autophagosome assembly"/>
    <property type="evidence" value="ECO:0007669"/>
    <property type="project" value="TreeGrafter"/>
</dbReference>
<keyword evidence="9 12" id="KW-0072">Autophagy</keyword>
<evidence type="ECO:0000256" key="1">
    <source>
        <dbReference type="ARBA" id="ARBA00004496"/>
    </source>
</evidence>
<dbReference type="InterPro" id="IPR038765">
    <property type="entry name" value="Papain-like_cys_pep_sf"/>
</dbReference>
<evidence type="ECO:0000256" key="7">
    <source>
        <dbReference type="ARBA" id="ARBA00022807"/>
    </source>
</evidence>
<comment type="similarity">
    <text evidence="2 12">Belongs to the peptidase C54 family.</text>
</comment>
<reference evidence="15" key="2">
    <citation type="submission" date="2025-08" db="UniProtKB">
        <authorList>
            <consortium name="Ensembl"/>
        </authorList>
    </citation>
    <scope>IDENTIFICATION</scope>
</reference>
<evidence type="ECO:0000256" key="9">
    <source>
        <dbReference type="ARBA" id="ARBA00023006"/>
    </source>
</evidence>
<dbReference type="GO" id="GO:0016485">
    <property type="term" value="P:protein processing"/>
    <property type="evidence" value="ECO:0007669"/>
    <property type="project" value="TreeGrafter"/>
</dbReference>
<dbReference type="PANTHER" id="PTHR22624">
    <property type="entry name" value="CYSTEINE PROTEASE ATG4"/>
    <property type="match status" value="1"/>
</dbReference>
<evidence type="ECO:0000256" key="13">
    <source>
        <dbReference type="SAM" id="MobiDB-lite"/>
    </source>
</evidence>
<evidence type="ECO:0000256" key="2">
    <source>
        <dbReference type="ARBA" id="ARBA00010958"/>
    </source>
</evidence>
<evidence type="ECO:0000259" key="14">
    <source>
        <dbReference type="Pfam" id="PF03416"/>
    </source>
</evidence>
<dbReference type="Proteomes" id="UP000007635">
    <property type="component" value="Chromosome IX"/>
</dbReference>
<dbReference type="InterPro" id="IPR005078">
    <property type="entry name" value="Peptidase_C54"/>
</dbReference>
<dbReference type="GO" id="GO:0035973">
    <property type="term" value="P:aggrephagy"/>
    <property type="evidence" value="ECO:0007669"/>
    <property type="project" value="TreeGrafter"/>
</dbReference>
<dbReference type="SUPFAM" id="SSF54001">
    <property type="entry name" value="Cysteine proteinases"/>
    <property type="match status" value="1"/>
</dbReference>
<dbReference type="MEROPS" id="C54.005"/>
<keyword evidence="3" id="KW-0813">Transport</keyword>
<feature type="compositionally biased region" description="Basic and acidic residues" evidence="13">
    <location>
        <begin position="44"/>
        <end position="54"/>
    </location>
</feature>
<evidence type="ECO:0000256" key="10">
    <source>
        <dbReference type="ARBA" id="ARBA00029289"/>
    </source>
</evidence>
<dbReference type="AlphaFoldDB" id="G3PU67"/>
<evidence type="ECO:0000256" key="8">
    <source>
        <dbReference type="ARBA" id="ARBA00022927"/>
    </source>
</evidence>
<feature type="compositionally biased region" description="Basic and acidic residues" evidence="13">
    <location>
        <begin position="21"/>
        <end position="30"/>
    </location>
</feature>
<evidence type="ECO:0000256" key="12">
    <source>
        <dbReference type="RuleBase" id="RU363115"/>
    </source>
</evidence>
<dbReference type="GO" id="GO:0000423">
    <property type="term" value="P:mitophagy"/>
    <property type="evidence" value="ECO:0007669"/>
    <property type="project" value="TreeGrafter"/>
</dbReference>
<dbReference type="GO" id="GO:0015031">
    <property type="term" value="P:protein transport"/>
    <property type="evidence" value="ECO:0007669"/>
    <property type="project" value="UniProtKB-KW"/>
</dbReference>
<keyword evidence="4 12" id="KW-0963">Cytoplasm</keyword>
<dbReference type="GeneTree" id="ENSGT00530000063000"/>
<evidence type="ECO:0000256" key="5">
    <source>
        <dbReference type="ARBA" id="ARBA00022670"/>
    </source>
</evidence>
<dbReference type="PANTHER" id="PTHR22624:SF36">
    <property type="entry name" value="CYSTEINE PROTEASE ATG4D"/>
    <property type="match status" value="1"/>
</dbReference>
<keyword evidence="6 12" id="KW-0378">Hydrolase</keyword>
<dbReference type="GO" id="GO:0019786">
    <property type="term" value="F:protein-phosphatidylethanolamide deconjugating activity"/>
    <property type="evidence" value="ECO:0007669"/>
    <property type="project" value="InterPro"/>
</dbReference>
<dbReference type="InterPro" id="IPR046792">
    <property type="entry name" value="Peptidase_C54_cat"/>
</dbReference>
<dbReference type="GO" id="GO:0034727">
    <property type="term" value="P:piecemeal microautophagy of the nucleus"/>
    <property type="evidence" value="ECO:0007669"/>
    <property type="project" value="TreeGrafter"/>
</dbReference>
<dbReference type="STRING" id="69293.ENSGACP00000021154"/>